<evidence type="ECO:0000256" key="1">
    <source>
        <dbReference type="ARBA" id="ARBA00004141"/>
    </source>
</evidence>
<dbReference type="Proteomes" id="UP000694424">
    <property type="component" value="Unplaced"/>
</dbReference>
<dbReference type="Ensembl" id="ENSAOWT00000027248.1">
    <property type="protein sequence ID" value="ENSAOWP00000024061.1"/>
    <property type="gene ID" value="ENSAOWG00000016236.1"/>
</dbReference>
<evidence type="ECO:0000256" key="5">
    <source>
        <dbReference type="ARBA" id="ARBA00023136"/>
    </source>
</evidence>
<feature type="transmembrane region" description="Helical" evidence="7">
    <location>
        <begin position="145"/>
        <end position="166"/>
    </location>
</feature>
<comment type="subcellular location">
    <subcellularLocation>
        <location evidence="1">Membrane</location>
        <topology evidence="1">Multi-pass membrane protein</topology>
    </subcellularLocation>
</comment>
<evidence type="ECO:0000256" key="7">
    <source>
        <dbReference type="SAM" id="Phobius"/>
    </source>
</evidence>
<evidence type="ECO:0000256" key="3">
    <source>
        <dbReference type="ARBA" id="ARBA00022692"/>
    </source>
</evidence>
<evidence type="ECO:0000256" key="4">
    <source>
        <dbReference type="ARBA" id="ARBA00022989"/>
    </source>
</evidence>
<proteinExistence type="inferred from homology"/>
<evidence type="ECO:0000313" key="8">
    <source>
        <dbReference type="Ensembl" id="ENSAOWP00000024061.1"/>
    </source>
</evidence>
<reference evidence="8" key="2">
    <citation type="submission" date="2025-09" db="UniProtKB">
        <authorList>
            <consortium name="Ensembl"/>
        </authorList>
    </citation>
    <scope>IDENTIFICATION</scope>
</reference>
<evidence type="ECO:0000256" key="2">
    <source>
        <dbReference type="ARBA" id="ARBA00006948"/>
    </source>
</evidence>
<comment type="similarity">
    <text evidence="2">Belongs to the TMEM45 family.</text>
</comment>
<dbReference type="PANTHER" id="PTHR16007:SF59">
    <property type="entry name" value="TRANSMEMBRANE PROTEIN 45B"/>
    <property type="match status" value="1"/>
</dbReference>
<feature type="transmembrane region" description="Helical" evidence="7">
    <location>
        <begin position="209"/>
        <end position="239"/>
    </location>
</feature>
<protein>
    <recommendedName>
        <fullName evidence="6">Transmembrane protein 45B</fullName>
    </recommendedName>
</protein>
<name>A0A8B9SDW9_APTOW</name>
<dbReference type="PANTHER" id="PTHR16007">
    <property type="entry name" value="EPIDIDYMAL MEMBRANE PROTEIN E9-RELATED"/>
    <property type="match status" value="1"/>
</dbReference>
<dbReference type="Pfam" id="PF04819">
    <property type="entry name" value="DUF716"/>
    <property type="match status" value="1"/>
</dbReference>
<keyword evidence="5 7" id="KW-0472">Membrane</keyword>
<evidence type="ECO:0000313" key="9">
    <source>
        <dbReference type="Proteomes" id="UP000694424"/>
    </source>
</evidence>
<dbReference type="InterPro" id="IPR042127">
    <property type="entry name" value="TMEM45"/>
</dbReference>
<dbReference type="AlphaFoldDB" id="A0A8B9SDW9"/>
<keyword evidence="4 7" id="KW-1133">Transmembrane helix</keyword>
<evidence type="ECO:0000256" key="6">
    <source>
        <dbReference type="ARBA" id="ARBA00039264"/>
    </source>
</evidence>
<keyword evidence="3 7" id="KW-0812">Transmembrane</keyword>
<accession>A0A8B9SDW9</accession>
<reference evidence="8" key="1">
    <citation type="submission" date="2025-08" db="UniProtKB">
        <authorList>
            <consortium name="Ensembl"/>
        </authorList>
    </citation>
    <scope>IDENTIFICATION</scope>
</reference>
<dbReference type="InterPro" id="IPR006904">
    <property type="entry name" value="DUF716"/>
</dbReference>
<organism evidence="8 9">
    <name type="scientific">Apteryx owenii</name>
    <name type="common">Little spotted kiwi</name>
    <dbReference type="NCBI Taxonomy" id="8824"/>
    <lineage>
        <taxon>Eukaryota</taxon>
        <taxon>Metazoa</taxon>
        <taxon>Chordata</taxon>
        <taxon>Craniata</taxon>
        <taxon>Vertebrata</taxon>
        <taxon>Euteleostomi</taxon>
        <taxon>Archelosauria</taxon>
        <taxon>Archosauria</taxon>
        <taxon>Dinosauria</taxon>
        <taxon>Saurischia</taxon>
        <taxon>Theropoda</taxon>
        <taxon>Coelurosauria</taxon>
        <taxon>Aves</taxon>
        <taxon>Palaeognathae</taxon>
        <taxon>Apterygiformes</taxon>
        <taxon>Apterygidae</taxon>
        <taxon>Apteryx</taxon>
    </lineage>
</organism>
<dbReference type="GO" id="GO:0016020">
    <property type="term" value="C:membrane"/>
    <property type="evidence" value="ECO:0007669"/>
    <property type="project" value="UniProtKB-SubCell"/>
</dbReference>
<sequence length="281" mass="32248">MKSFEGHALPGSDFLGLGLLWSVKHPIKHFMQKESKNFSTNKYFQYLEVLERVVKTTLSLIGFFPGQFIPEGPCLHLYNKNDNSWVNLLARTRGTMYLGYGLSGVAEVLSALPLKMLPGLDTSFLSARLLFCFHSRDHLALDQHIHLLMLLPIFGGVFCSLLEVFLQNRLILELLKTSMFLRGSWFCRSLFALYPPWGGSGWDRSDHENIMFITTCFCWHYMVILLLVTLSYAITYWYIAGDLEIREQGLVSRKTYMSTAFTSFQKNDSDLLATSLLQAYY</sequence>
<keyword evidence="9" id="KW-1185">Reference proteome</keyword>